<sequence length="432" mass="48837">MSDSKDREEESRLLQSYHTIFTNAKAGIDGVDKEKVQKEAKDQNLLIFEERREAFIKQKIEKMRAECGKLTAVDISHYQKARKFGVRAAMSGFVARKLCPELIIVPVDFKKFSSLSYGDCLLFVFAKIASEFRAGVFEETGLTCSAGVAPNRMLAKDWLSHQTISISFLFRIIAFFSCRKVCSDINKPNGHFVLRNDRIAVMAFISALPIWKIGGIGKVTEHILRDVLGISTCEEILHKSAYLCALFSHSLIDFFLSAALGLGKTHTPEVRSWKSSSSERTFSATADEVSLYNNIECKWWNDTKERSSQKPGGNQMDVKDVNKRDERIQAGGDKNNVWHHDCFHELEANALPTTRKRPAFGEKRIEQESGNSAEMTATVSGRPTSIEQPASENARRKEWGEHNLYGNKLTNHLEKIEYHHTGEKHKGLAFLQ</sequence>
<dbReference type="PANTHER" id="PTHR11076:SF33">
    <property type="entry name" value="DNA POLYMERASE KAPPA"/>
    <property type="match status" value="1"/>
</dbReference>
<name>A0A7J6V838_THATH</name>
<keyword evidence="4" id="KW-1185">Reference proteome</keyword>
<feature type="region of interest" description="Disordered" evidence="1">
    <location>
        <begin position="362"/>
        <end position="399"/>
    </location>
</feature>
<proteinExistence type="predicted"/>
<dbReference type="InterPro" id="IPR050116">
    <property type="entry name" value="DNA_polymerase-Y"/>
</dbReference>
<organism evidence="3 4">
    <name type="scientific">Thalictrum thalictroides</name>
    <name type="common">Rue-anemone</name>
    <name type="synonym">Anemone thalictroides</name>
    <dbReference type="NCBI Taxonomy" id="46969"/>
    <lineage>
        <taxon>Eukaryota</taxon>
        <taxon>Viridiplantae</taxon>
        <taxon>Streptophyta</taxon>
        <taxon>Embryophyta</taxon>
        <taxon>Tracheophyta</taxon>
        <taxon>Spermatophyta</taxon>
        <taxon>Magnoliopsida</taxon>
        <taxon>Ranunculales</taxon>
        <taxon>Ranunculaceae</taxon>
        <taxon>Thalictroideae</taxon>
        <taxon>Thalictrum</taxon>
    </lineage>
</organism>
<dbReference type="Pfam" id="PF00817">
    <property type="entry name" value="IMS"/>
    <property type="match status" value="2"/>
</dbReference>
<dbReference type="GO" id="GO:0042276">
    <property type="term" value="P:error-prone translesion synthesis"/>
    <property type="evidence" value="ECO:0007669"/>
    <property type="project" value="TreeGrafter"/>
</dbReference>
<gene>
    <name evidence="3" type="ORF">FRX31_029574</name>
</gene>
<dbReference type="Gene3D" id="3.30.70.270">
    <property type="match status" value="1"/>
</dbReference>
<evidence type="ECO:0000313" key="4">
    <source>
        <dbReference type="Proteomes" id="UP000554482"/>
    </source>
</evidence>
<dbReference type="AlphaFoldDB" id="A0A7J6V838"/>
<dbReference type="Proteomes" id="UP000554482">
    <property type="component" value="Unassembled WGS sequence"/>
</dbReference>
<dbReference type="Gene3D" id="3.40.1170.60">
    <property type="match status" value="1"/>
</dbReference>
<protein>
    <submittedName>
        <fullName evidence="3">Dna polymerase kappa</fullName>
    </submittedName>
</protein>
<dbReference type="InterPro" id="IPR043128">
    <property type="entry name" value="Rev_trsase/Diguanyl_cyclase"/>
</dbReference>
<dbReference type="FunFam" id="1.10.150.810:FF:000001">
    <property type="entry name" value="DNA polymerase kappa"/>
    <property type="match status" value="1"/>
</dbReference>
<dbReference type="InterPro" id="IPR001126">
    <property type="entry name" value="UmuC"/>
</dbReference>
<evidence type="ECO:0000313" key="3">
    <source>
        <dbReference type="EMBL" id="KAF5180838.1"/>
    </source>
</evidence>
<dbReference type="EMBL" id="JABWDY010036893">
    <property type="protein sequence ID" value="KAF5180838.1"/>
    <property type="molecule type" value="Genomic_DNA"/>
</dbReference>
<dbReference type="Gene3D" id="1.10.150.810">
    <property type="match status" value="1"/>
</dbReference>
<feature type="domain" description="UmuC" evidence="2">
    <location>
        <begin position="81"/>
        <end position="217"/>
    </location>
</feature>
<dbReference type="OrthoDB" id="1747274at2759"/>
<comment type="caution">
    <text evidence="3">The sequence shown here is derived from an EMBL/GenBank/DDBJ whole genome shotgun (WGS) entry which is preliminary data.</text>
</comment>
<dbReference type="PANTHER" id="PTHR11076">
    <property type="entry name" value="DNA REPAIR POLYMERASE UMUC / TRANSFERASE FAMILY MEMBER"/>
    <property type="match status" value="1"/>
</dbReference>
<dbReference type="GO" id="GO:0005634">
    <property type="term" value="C:nucleus"/>
    <property type="evidence" value="ECO:0007669"/>
    <property type="project" value="TreeGrafter"/>
</dbReference>
<evidence type="ECO:0000256" key="1">
    <source>
        <dbReference type="SAM" id="MobiDB-lite"/>
    </source>
</evidence>
<dbReference type="SUPFAM" id="SSF56672">
    <property type="entry name" value="DNA/RNA polymerases"/>
    <property type="match status" value="1"/>
</dbReference>
<dbReference type="InterPro" id="IPR043502">
    <property type="entry name" value="DNA/RNA_pol_sf"/>
</dbReference>
<accession>A0A7J6V838</accession>
<feature type="compositionally biased region" description="Polar residues" evidence="1">
    <location>
        <begin position="368"/>
        <end position="391"/>
    </location>
</feature>
<dbReference type="GO" id="GO:0006281">
    <property type="term" value="P:DNA repair"/>
    <property type="evidence" value="ECO:0007669"/>
    <property type="project" value="InterPro"/>
</dbReference>
<evidence type="ECO:0000259" key="2">
    <source>
        <dbReference type="PROSITE" id="PS50173"/>
    </source>
</evidence>
<dbReference type="PROSITE" id="PS50173">
    <property type="entry name" value="UMUC"/>
    <property type="match status" value="1"/>
</dbReference>
<dbReference type="GO" id="GO:0003887">
    <property type="term" value="F:DNA-directed DNA polymerase activity"/>
    <property type="evidence" value="ECO:0007669"/>
    <property type="project" value="TreeGrafter"/>
</dbReference>
<reference evidence="3 4" key="1">
    <citation type="submission" date="2020-06" db="EMBL/GenBank/DDBJ databases">
        <title>Transcriptomic and genomic resources for Thalictrum thalictroides and T. hernandezii: Facilitating candidate gene discovery in an emerging model plant lineage.</title>
        <authorList>
            <person name="Arias T."/>
            <person name="Riano-Pachon D.M."/>
            <person name="Di Stilio V.S."/>
        </authorList>
    </citation>
    <scope>NUCLEOTIDE SEQUENCE [LARGE SCALE GENOMIC DNA]</scope>
    <source>
        <strain evidence="4">cv. WT478/WT964</strain>
        <tissue evidence="3">Leaves</tissue>
    </source>
</reference>